<dbReference type="Proteomes" id="UP001269081">
    <property type="component" value="Unassembled WGS sequence"/>
</dbReference>
<evidence type="ECO:0000313" key="2">
    <source>
        <dbReference type="EMBL" id="MDR7209877.1"/>
    </source>
</evidence>
<comment type="caution">
    <text evidence="2">The sequence shown here is derived from an EMBL/GenBank/DDBJ whole genome shotgun (WGS) entry which is preliminary data.</text>
</comment>
<dbReference type="EMBL" id="JAVDWQ010000005">
    <property type="protein sequence ID" value="MDR7209877.1"/>
    <property type="molecule type" value="Genomic_DNA"/>
</dbReference>
<keyword evidence="1" id="KW-0560">Oxidoreductase</keyword>
<protein>
    <submittedName>
        <fullName evidence="2">NAD(P)-dependent dehydrogenase (Short-subunit alcohol dehydrogenase family)</fullName>
    </submittedName>
</protein>
<dbReference type="PANTHER" id="PTHR43157:SF31">
    <property type="entry name" value="PHOSPHATIDYLINOSITOL-GLYCAN BIOSYNTHESIS CLASS F PROTEIN"/>
    <property type="match status" value="1"/>
</dbReference>
<name>A0ABU1Y6M4_9FLAO</name>
<reference evidence="2 3" key="1">
    <citation type="submission" date="2023-07" db="EMBL/GenBank/DDBJ databases">
        <title>Sorghum-associated microbial communities from plants grown in Nebraska, USA.</title>
        <authorList>
            <person name="Schachtman D."/>
        </authorList>
    </citation>
    <scope>NUCLEOTIDE SEQUENCE [LARGE SCALE GENOMIC DNA]</scope>
    <source>
        <strain evidence="2 3">4129</strain>
    </source>
</reference>
<dbReference type="InterPro" id="IPR036291">
    <property type="entry name" value="NAD(P)-bd_dom_sf"/>
</dbReference>
<organism evidence="2 3">
    <name type="scientific">Flavobacterium piscis</name>
    <dbReference type="NCBI Taxonomy" id="1114874"/>
    <lineage>
        <taxon>Bacteria</taxon>
        <taxon>Pseudomonadati</taxon>
        <taxon>Bacteroidota</taxon>
        <taxon>Flavobacteriia</taxon>
        <taxon>Flavobacteriales</taxon>
        <taxon>Flavobacteriaceae</taxon>
        <taxon>Flavobacterium</taxon>
    </lineage>
</organism>
<evidence type="ECO:0000256" key="1">
    <source>
        <dbReference type="ARBA" id="ARBA00023002"/>
    </source>
</evidence>
<dbReference type="SUPFAM" id="SSF51735">
    <property type="entry name" value="NAD(P)-binding Rossmann-fold domains"/>
    <property type="match status" value="1"/>
</dbReference>
<evidence type="ECO:0000313" key="3">
    <source>
        <dbReference type="Proteomes" id="UP001269081"/>
    </source>
</evidence>
<gene>
    <name evidence="2" type="ORF">J2W48_001816</name>
</gene>
<dbReference type="Gene3D" id="3.40.50.720">
    <property type="entry name" value="NAD(P)-binding Rossmann-like Domain"/>
    <property type="match status" value="1"/>
</dbReference>
<sequence length="144" mass="16232">MFNKYQKIDVLINNAGVIMNKERQVTKDGFELQFGTNYLGHFALTAHLIPLLRKGHNSRVVNVCALATNHEVINFDDLQSEQSYKIMAVYGQSKLANLIFSLEFHRRSVAENWGIMSIAAHLGLSRSDLIDNGTKEKSKVPRNG</sequence>
<proteinExistence type="predicted"/>
<keyword evidence="3" id="KW-1185">Reference proteome</keyword>
<dbReference type="Pfam" id="PF00106">
    <property type="entry name" value="adh_short"/>
    <property type="match status" value="1"/>
</dbReference>
<dbReference type="PANTHER" id="PTHR43157">
    <property type="entry name" value="PHOSPHATIDYLINOSITOL-GLYCAN BIOSYNTHESIS CLASS F PROTEIN-RELATED"/>
    <property type="match status" value="1"/>
</dbReference>
<accession>A0ABU1Y6M4</accession>
<dbReference type="InterPro" id="IPR002347">
    <property type="entry name" value="SDR_fam"/>
</dbReference>